<sequence length="116" mass="12597">MLLCRDSNHPTYPIWNSGSRHAVGVQLAPPSRLVHHFVSSPPQKAPFDCVEIDDSILGRSVMPVLYMMMFVALTIASYVMEPSVLLGITIVVLPSTWLPCSSMLSGIVGGEISIKS</sequence>
<name>A0A1S8WQD2_OPIVI</name>
<evidence type="ECO:0000256" key="1">
    <source>
        <dbReference type="SAM" id="Phobius"/>
    </source>
</evidence>
<keyword evidence="1" id="KW-0812">Transmembrane</keyword>
<dbReference type="Proteomes" id="UP000243686">
    <property type="component" value="Unassembled WGS sequence"/>
</dbReference>
<evidence type="ECO:0000313" key="3">
    <source>
        <dbReference type="Proteomes" id="UP000243686"/>
    </source>
</evidence>
<protein>
    <submittedName>
        <fullName evidence="2">Uncharacterized protein</fullName>
    </submittedName>
</protein>
<keyword evidence="1" id="KW-0472">Membrane</keyword>
<gene>
    <name evidence="2" type="ORF">X801_07575</name>
</gene>
<feature type="transmembrane region" description="Helical" evidence="1">
    <location>
        <begin position="61"/>
        <end position="79"/>
    </location>
</feature>
<proteinExistence type="predicted"/>
<feature type="transmembrane region" description="Helical" evidence="1">
    <location>
        <begin position="85"/>
        <end position="108"/>
    </location>
</feature>
<accession>A0A1S8WQD2</accession>
<dbReference type="EMBL" id="KV896970">
    <property type="protein sequence ID" value="OON16611.1"/>
    <property type="molecule type" value="Genomic_DNA"/>
</dbReference>
<evidence type="ECO:0000313" key="2">
    <source>
        <dbReference type="EMBL" id="OON16611.1"/>
    </source>
</evidence>
<organism evidence="2 3">
    <name type="scientific">Opisthorchis viverrini</name>
    <name type="common">Southeast Asian liver fluke</name>
    <dbReference type="NCBI Taxonomy" id="6198"/>
    <lineage>
        <taxon>Eukaryota</taxon>
        <taxon>Metazoa</taxon>
        <taxon>Spiralia</taxon>
        <taxon>Lophotrochozoa</taxon>
        <taxon>Platyhelminthes</taxon>
        <taxon>Trematoda</taxon>
        <taxon>Digenea</taxon>
        <taxon>Opisthorchiida</taxon>
        <taxon>Opisthorchiata</taxon>
        <taxon>Opisthorchiidae</taxon>
        <taxon>Opisthorchis</taxon>
    </lineage>
</organism>
<reference evidence="2 3" key="1">
    <citation type="submission" date="2015-03" db="EMBL/GenBank/DDBJ databases">
        <title>Draft genome of the nematode, Opisthorchis viverrini.</title>
        <authorList>
            <person name="Mitreva M."/>
        </authorList>
    </citation>
    <scope>NUCLEOTIDE SEQUENCE [LARGE SCALE GENOMIC DNA]</scope>
    <source>
        <strain evidence="2">Khon Kaen</strain>
    </source>
</reference>
<keyword evidence="3" id="KW-1185">Reference proteome</keyword>
<dbReference type="AlphaFoldDB" id="A0A1S8WQD2"/>
<keyword evidence="1" id="KW-1133">Transmembrane helix</keyword>